<evidence type="ECO:0000256" key="3">
    <source>
        <dbReference type="PROSITE-ProRule" id="PRU00339"/>
    </source>
</evidence>
<gene>
    <name evidence="5" type="ORF">RHOBADRAFT_36696</name>
</gene>
<dbReference type="EMBL" id="KQ474079">
    <property type="protein sequence ID" value="KPV74758.1"/>
    <property type="molecule type" value="Genomic_DNA"/>
</dbReference>
<accession>A0A194S200</accession>
<dbReference type="InterPro" id="IPR011990">
    <property type="entry name" value="TPR-like_helical_dom_sf"/>
</dbReference>
<dbReference type="STRING" id="578459.A0A194S200"/>
<dbReference type="OrthoDB" id="421075at2759"/>
<dbReference type="PANTHER" id="PTHR15704">
    <property type="entry name" value="SUPERKILLER 3 PROTEIN-RELATED"/>
    <property type="match status" value="1"/>
</dbReference>
<dbReference type="SUPFAM" id="SSF48452">
    <property type="entry name" value="TPR-like"/>
    <property type="match status" value="3"/>
</dbReference>
<name>A0A194S200_RHOGW</name>
<dbReference type="GeneID" id="28973826"/>
<dbReference type="RefSeq" id="XP_018270807.1">
    <property type="nucleotide sequence ID" value="XM_018413377.1"/>
</dbReference>
<dbReference type="GO" id="GO:0006401">
    <property type="term" value="P:RNA catabolic process"/>
    <property type="evidence" value="ECO:0007669"/>
    <property type="project" value="InterPro"/>
</dbReference>
<dbReference type="Pfam" id="PF13432">
    <property type="entry name" value="TPR_16"/>
    <property type="match status" value="1"/>
</dbReference>
<evidence type="ECO:0008006" key="7">
    <source>
        <dbReference type="Google" id="ProtNLM"/>
    </source>
</evidence>
<dbReference type="OMA" id="AWHCVET"/>
<protein>
    <recommendedName>
        <fullName evidence="7">Superkiller protein 3</fullName>
    </recommendedName>
</protein>
<feature type="repeat" description="TPR" evidence="3">
    <location>
        <begin position="648"/>
        <end position="681"/>
    </location>
</feature>
<dbReference type="SMART" id="SM00028">
    <property type="entry name" value="TPR"/>
    <property type="match status" value="9"/>
</dbReference>
<feature type="repeat" description="TPR" evidence="3">
    <location>
        <begin position="682"/>
        <end position="715"/>
    </location>
</feature>
<proteinExistence type="predicted"/>
<dbReference type="PROSITE" id="PS50005">
    <property type="entry name" value="TPR"/>
    <property type="match status" value="2"/>
</dbReference>
<evidence type="ECO:0000256" key="2">
    <source>
        <dbReference type="ARBA" id="ARBA00022803"/>
    </source>
</evidence>
<dbReference type="InterPro" id="IPR039226">
    <property type="entry name" value="Ski3/TTC37"/>
</dbReference>
<dbReference type="Gene3D" id="1.25.40.10">
    <property type="entry name" value="Tetratricopeptide repeat domain"/>
    <property type="match status" value="4"/>
</dbReference>
<organism evidence="5 6">
    <name type="scientific">Rhodotorula graminis (strain WP1)</name>
    <dbReference type="NCBI Taxonomy" id="578459"/>
    <lineage>
        <taxon>Eukaryota</taxon>
        <taxon>Fungi</taxon>
        <taxon>Dikarya</taxon>
        <taxon>Basidiomycota</taxon>
        <taxon>Pucciniomycotina</taxon>
        <taxon>Microbotryomycetes</taxon>
        <taxon>Sporidiobolales</taxon>
        <taxon>Sporidiobolaceae</taxon>
        <taxon>Rhodotorula</taxon>
    </lineage>
</organism>
<keyword evidence="1" id="KW-0677">Repeat</keyword>
<evidence type="ECO:0000256" key="1">
    <source>
        <dbReference type="ARBA" id="ARBA00022737"/>
    </source>
</evidence>
<sequence>MQLFSDSQDAAKYAETLEKLLDVRRKHGTKDELIETLHYFLPSAPSHALLRALPPYDPTAPTATGYPTVQRYSASPLPVLLELVSLLSAIETATIDAEIKKRRQRLGGPALTAEETTRQVQAEYLPQSQLPGLWRQVLDDPDAGNDEPLRRDVERRLLAHLRTTLRALPSPFDAPVVDLSAKAKPKSADDAEREQSAKDYYRREVEGLARGMVVIAVPEPTAWEAAVEWSDLFADGERVEDWPRERWDLLRRQAELFPESGLAKLSTATSQRIAASAAAATAAAAPADEETTNEIPTAPSDDDMADIVEDALASSPRSLVTHLLAAAFFSHLKEWDALLQVAEAALSVLKGLETEIGQALPRSRRTLDTHLALSLVYNAPPTHHLRALRLLEHLLATDPPPPSSPALTSRPHPDPSHLIAKAHVLQASEGKQAAALKVWDQVLALPAGALPQDELTRAKSERAWALHRAGQSDEARAQLEDVVGALEERKVRRDKEREEKEKWRSKKGIEKAEGVEEGEQVDEAEERARAWWRLGECLWQLGESAHDQTKPAYDAYIASLRASPGFAPAFTSLGIYYRSLSTPDWERASKCFQKAFELDPSEEVAARYLAEEFAELGEWSLVEVIARRVVEGNKGRAGMGVKAAARLAWAWKAIGASELSAKKYAPAVTAFQAALRGAPEDVATWIKLGVAYRHSGKHIAALKVFVKALALDENSWFAKYSIGDVQREIGLLEPALKAFRDILVERPDELGVKVVLAETALTKGLDEQRAGFVVRAEESLVEALREATSIVEGGTATRVAWKVAADALVGLSKIPQPELEDEQSSLMVRLLDHLAEQDVDAKIAGMSAVTVVAVRRVAGEATRSSLAIAIAVLSCKMRVLLETQNEAATGSAWYDLGVAMSNFRLLQLPSWPVASDQVLQQAIRCLKFALHKEPLNATFWNALGVLSFDLSPRLAQHCFIRAIEHNSRSAIPWSNLGLFYLVHGDEDLANQSFLKAQVLDSDWAAAWVGQATLADLAGHALEASVLLEHAVSLGGQTPEADIAYAGRAFAKYRASVPSSATAEALPTAAPPSAVEALSAPLFAVTRYLAQKPDDHNALHLNALILEQVGDLASACDSLEKAASILEELYEVDESPTVEGQYVIAQVNLGRVRLAAGNHQGALDAFEAALSLLDLDSRPQPGGLTKEQSVTLLTECKIGSSVAHVALDDADAAKQVLEGALEDLEPHKVGPCATHVSDALARVYWSEGDEQRALAALLDSSDMPQGKQTPLFHRRTFYALAIATRDTALLQTTRQYTWDAAVKYDPEISRLSTLHHLSKGDNFGALSTVSRTLHATPWTPAARSRIAHLLCQTAPVDGPADSTDPLAPYLATLETAGRLTRASVPGVEDAHLRSRRSRMRGGVALGAAAEAETDEDERALDEQALRLFERSLWVAPWQELARSKFETARAALASRTEDDDE</sequence>
<dbReference type="GO" id="GO:0055087">
    <property type="term" value="C:Ski complex"/>
    <property type="evidence" value="ECO:0007669"/>
    <property type="project" value="InterPro"/>
</dbReference>
<feature type="region of interest" description="Disordered" evidence="4">
    <location>
        <begin position="396"/>
        <end position="416"/>
    </location>
</feature>
<keyword evidence="6" id="KW-1185">Reference proteome</keyword>
<dbReference type="PANTHER" id="PTHR15704:SF7">
    <property type="entry name" value="SUPERKILLER COMPLEX PROTEIN 3"/>
    <property type="match status" value="1"/>
</dbReference>
<evidence type="ECO:0000313" key="6">
    <source>
        <dbReference type="Proteomes" id="UP000053890"/>
    </source>
</evidence>
<reference evidence="5 6" key="1">
    <citation type="journal article" date="2015" name="Front. Microbiol.">
        <title>Genome sequence of the plant growth promoting endophytic yeast Rhodotorula graminis WP1.</title>
        <authorList>
            <person name="Firrincieli A."/>
            <person name="Otillar R."/>
            <person name="Salamov A."/>
            <person name="Schmutz J."/>
            <person name="Khan Z."/>
            <person name="Redman R.S."/>
            <person name="Fleck N.D."/>
            <person name="Lindquist E."/>
            <person name="Grigoriev I.V."/>
            <person name="Doty S.L."/>
        </authorList>
    </citation>
    <scope>NUCLEOTIDE SEQUENCE [LARGE SCALE GENOMIC DNA]</scope>
    <source>
        <strain evidence="5 6">WP1</strain>
    </source>
</reference>
<dbReference type="Proteomes" id="UP000053890">
    <property type="component" value="Unassembled WGS sequence"/>
</dbReference>
<dbReference type="InterPro" id="IPR019734">
    <property type="entry name" value="TPR_rpt"/>
</dbReference>
<keyword evidence="2 3" id="KW-0802">TPR repeat</keyword>
<evidence type="ECO:0000256" key="4">
    <source>
        <dbReference type="SAM" id="MobiDB-lite"/>
    </source>
</evidence>
<evidence type="ECO:0000313" key="5">
    <source>
        <dbReference type="EMBL" id="KPV74758.1"/>
    </source>
</evidence>